<dbReference type="EMBL" id="BA000022">
    <property type="protein sequence ID" value="BAA18682.1"/>
    <property type="molecule type" value="Genomic_DNA"/>
</dbReference>
<reference evidence="2 3" key="1">
    <citation type="journal article" date="1995" name="DNA Res.">
        <title>Sequence analysis of the genome of the unicellular cyanobacterium Synechocystis sp. strain PCC6803. I. Sequence features in the 1 Mb region from map positions 64% to 92% of the genome.</title>
        <authorList>
            <person name="Kaneko T."/>
            <person name="Tanaka A."/>
            <person name="Sato S."/>
            <person name="Kotani H."/>
            <person name="Sazuka T."/>
            <person name="Miyajima N."/>
            <person name="Sugiura M."/>
            <person name="Tabata S."/>
        </authorList>
    </citation>
    <scope>NUCLEOTIDE SEQUENCE [LARGE SCALE GENOMIC DNA]</scope>
    <source>
        <strain evidence="3">ATCC 27184 / PCC 6803 / Kazusa</strain>
    </source>
</reference>
<reference evidence="2 3" key="2">
    <citation type="journal article" date="1996" name="DNA Res.">
        <title>Sequence analysis of the genome of the unicellular cyanobacterium Synechocystis sp. strain PCC6803. II. Sequence determination of the entire genome and assignment of potential protein-coding regions.</title>
        <authorList>
            <person name="Kaneko T."/>
            <person name="Sato S."/>
            <person name="Kotani H."/>
            <person name="Tanaka A."/>
            <person name="Asamizu E."/>
            <person name="Nakamura Y."/>
            <person name="Miyajima N."/>
            <person name="Hirosawa M."/>
            <person name="Sugiura M."/>
            <person name="Sasamoto S."/>
            <person name="Kimura T."/>
            <person name="Hosouchi T."/>
            <person name="Matsuno A."/>
            <person name="Muraki A."/>
            <person name="Nakazaki N."/>
            <person name="Naruo K."/>
            <person name="Okumura S."/>
            <person name="Shimpo S."/>
            <person name="Takeuchi C."/>
            <person name="Wada T."/>
            <person name="Watanabe A."/>
            <person name="Yamada M."/>
            <person name="Yasuda M."/>
            <person name="Tabata S."/>
        </authorList>
    </citation>
    <scope>NUCLEOTIDE SEQUENCE [LARGE SCALE GENOMIC DNA]</scope>
    <source>
        <strain evidence="3">ATCC 27184 / PCC 6803 / Kazusa</strain>
    </source>
</reference>
<gene>
    <name evidence="2" type="ordered locus">sll0624</name>
</gene>
<name>P74575_SYNY3</name>
<evidence type="ECO:0000313" key="3">
    <source>
        <dbReference type="Proteomes" id="UP000001425"/>
    </source>
</evidence>
<organism evidence="2 3">
    <name type="scientific">Synechocystis sp. (strain ATCC 27184 / PCC 6803 / Kazusa)</name>
    <dbReference type="NCBI Taxonomy" id="1111708"/>
    <lineage>
        <taxon>Bacteria</taxon>
        <taxon>Bacillati</taxon>
        <taxon>Cyanobacteriota</taxon>
        <taxon>Cyanophyceae</taxon>
        <taxon>Synechococcales</taxon>
        <taxon>Merismopediaceae</taxon>
        <taxon>Synechocystis</taxon>
    </lineage>
</organism>
<proteinExistence type="predicted"/>
<evidence type="ECO:0000313" key="2">
    <source>
        <dbReference type="EMBL" id="BAA18682.1"/>
    </source>
</evidence>
<dbReference type="PIR" id="S76770">
    <property type="entry name" value="S76770"/>
</dbReference>
<dbReference type="Pfam" id="PF13470">
    <property type="entry name" value="PIN_3"/>
    <property type="match status" value="1"/>
</dbReference>
<dbReference type="InterPro" id="IPR002716">
    <property type="entry name" value="PIN_dom"/>
</dbReference>
<dbReference type="IntAct" id="P74575">
    <property type="interactions" value="4"/>
</dbReference>
<dbReference type="AlphaFoldDB" id="P74575"/>
<dbReference type="EnsemblBacteria" id="BAA18682">
    <property type="protein sequence ID" value="BAA18682"/>
    <property type="gene ID" value="BAA18682"/>
</dbReference>
<dbReference type="STRING" id="1148.gene:10500453"/>
<keyword evidence="3" id="KW-1185">Reference proteome</keyword>
<dbReference type="PANTHER" id="PTHR34610:SF3">
    <property type="entry name" value="SSL7007 PROTEIN"/>
    <property type="match status" value="1"/>
</dbReference>
<dbReference type="InterPro" id="IPR029060">
    <property type="entry name" value="PIN-like_dom_sf"/>
</dbReference>
<dbReference type="InterPro" id="IPR002850">
    <property type="entry name" value="PIN_toxin-like"/>
</dbReference>
<dbReference type="PANTHER" id="PTHR34610">
    <property type="entry name" value="SSL7007 PROTEIN"/>
    <property type="match status" value="1"/>
</dbReference>
<dbReference type="SUPFAM" id="SSF88723">
    <property type="entry name" value="PIN domain-like"/>
    <property type="match status" value="1"/>
</dbReference>
<evidence type="ECO:0000259" key="1">
    <source>
        <dbReference type="Pfam" id="PF13470"/>
    </source>
</evidence>
<dbReference type="InParanoid" id="P74575"/>
<accession>P74575</accession>
<dbReference type="PaxDb" id="1148-1653771"/>
<protein>
    <submittedName>
        <fullName evidence="2">Sll0624 protein</fullName>
    </submittedName>
</protein>
<dbReference type="eggNOG" id="COG1569">
    <property type="taxonomic scope" value="Bacteria"/>
</dbReference>
<dbReference type="PhylomeDB" id="P74575"/>
<dbReference type="Proteomes" id="UP000001425">
    <property type="component" value="Chromosome"/>
</dbReference>
<sequence length="105" mass="12156">MHLSVPLLLEYEEVLLRELPNLYLSSEEVGELIDFYCAVGIRHEIFFLWRPFLRDPKDEMVLELAVKAGCQTIITYNARDFVGVEQFGLNVLEPSEFLRVIGKLP</sequence>
<feature type="domain" description="PIN" evidence="1">
    <location>
        <begin position="3"/>
        <end position="78"/>
    </location>
</feature>
<dbReference type="KEGG" id="syn:sll0624"/>